<dbReference type="Pfam" id="PF01243">
    <property type="entry name" value="PNPOx_N"/>
    <property type="match status" value="1"/>
</dbReference>
<protein>
    <recommendedName>
        <fullName evidence="1">Pyridoxamine 5'-phosphate oxidase N-terminal domain-containing protein</fullName>
    </recommendedName>
</protein>
<dbReference type="AlphaFoldDB" id="A0A0F9VAT1"/>
<evidence type="ECO:0000313" key="2">
    <source>
        <dbReference type="EMBL" id="KKN62923.1"/>
    </source>
</evidence>
<reference evidence="2" key="1">
    <citation type="journal article" date="2015" name="Nature">
        <title>Complex archaea that bridge the gap between prokaryotes and eukaryotes.</title>
        <authorList>
            <person name="Spang A."/>
            <person name="Saw J.H."/>
            <person name="Jorgensen S.L."/>
            <person name="Zaremba-Niedzwiedzka K."/>
            <person name="Martijn J."/>
            <person name="Lind A.E."/>
            <person name="van Eijk R."/>
            <person name="Schleper C."/>
            <person name="Guy L."/>
            <person name="Ettema T.J."/>
        </authorList>
    </citation>
    <scope>NUCLEOTIDE SEQUENCE</scope>
</reference>
<evidence type="ECO:0000259" key="1">
    <source>
        <dbReference type="Pfam" id="PF01243"/>
    </source>
</evidence>
<dbReference type="InterPro" id="IPR011576">
    <property type="entry name" value="Pyridox_Oxase_N"/>
</dbReference>
<feature type="domain" description="Pyridoxamine 5'-phosphate oxidase N-terminal" evidence="1">
    <location>
        <begin position="35"/>
        <end position="133"/>
    </location>
</feature>
<comment type="caution">
    <text evidence="2">The sequence shown here is derived from an EMBL/GenBank/DDBJ whole genome shotgun (WGS) entry which is preliminary data.</text>
</comment>
<accession>A0A0F9VAT1</accession>
<dbReference type="PANTHER" id="PTHR42815">
    <property type="entry name" value="FAD-BINDING, PUTATIVE (AFU_ORTHOLOGUE AFUA_6G07600)-RELATED"/>
    <property type="match status" value="1"/>
</dbReference>
<gene>
    <name evidence="2" type="ORF">LCGC14_0506940</name>
</gene>
<dbReference type="Gene3D" id="2.30.110.10">
    <property type="entry name" value="Electron Transport, Fmn-binding Protein, Chain A"/>
    <property type="match status" value="1"/>
</dbReference>
<sequence length="218" mass="25080">MTELYGDKHRALQDEFETRKLADRLEEMIVKDEISEEEQAFIESRMMFFLSTIDHNGQPTVSYKGGAQGFVKVVDKTTIAFPAYDGNGMFYSVGNIQQTAKVGLLFIDFETPHRIRFHGEATVSKDDPLMADYKEAELIVRVKLSKLWVNCPRYIHHYELKEVSRYVPEQNEKTPLAGWKRVDLVQDVLPPKDQGRPEKEGGVITMEQWIDDVHKGEG</sequence>
<dbReference type="PANTHER" id="PTHR42815:SF2">
    <property type="entry name" value="FAD-BINDING, PUTATIVE (AFU_ORTHOLOGUE AFUA_6G07600)-RELATED"/>
    <property type="match status" value="1"/>
</dbReference>
<organism evidence="2">
    <name type="scientific">marine sediment metagenome</name>
    <dbReference type="NCBI Taxonomy" id="412755"/>
    <lineage>
        <taxon>unclassified sequences</taxon>
        <taxon>metagenomes</taxon>
        <taxon>ecological metagenomes</taxon>
    </lineage>
</organism>
<dbReference type="SUPFAM" id="SSF50475">
    <property type="entry name" value="FMN-binding split barrel"/>
    <property type="match status" value="1"/>
</dbReference>
<dbReference type="InterPro" id="IPR012349">
    <property type="entry name" value="Split_barrel_FMN-bd"/>
</dbReference>
<dbReference type="EMBL" id="LAZR01000607">
    <property type="protein sequence ID" value="KKN62923.1"/>
    <property type="molecule type" value="Genomic_DNA"/>
</dbReference>
<proteinExistence type="predicted"/>
<name>A0A0F9VAT1_9ZZZZ</name>